<comment type="caution">
    <text evidence="13">The sequence shown here is derived from an EMBL/GenBank/DDBJ whole genome shotgun (WGS) entry which is preliminary data.</text>
</comment>
<name>A0A557RJW9_9GAMM</name>
<evidence type="ECO:0000313" key="14">
    <source>
        <dbReference type="Proteomes" id="UP000316688"/>
    </source>
</evidence>
<evidence type="ECO:0000256" key="2">
    <source>
        <dbReference type="ARBA" id="ARBA00008445"/>
    </source>
</evidence>
<evidence type="ECO:0000256" key="8">
    <source>
        <dbReference type="ARBA" id="ARBA00022989"/>
    </source>
</evidence>
<evidence type="ECO:0000256" key="5">
    <source>
        <dbReference type="ARBA" id="ARBA00022475"/>
    </source>
</evidence>
<dbReference type="PRINTS" id="PR01651">
    <property type="entry name" value="SECGEXPORT"/>
</dbReference>
<organism evidence="13 14">
    <name type="scientific">Spiribacter aquaticus</name>
    <dbReference type="NCBI Taxonomy" id="1935996"/>
    <lineage>
        <taxon>Bacteria</taxon>
        <taxon>Pseudomonadati</taxon>
        <taxon>Pseudomonadota</taxon>
        <taxon>Gammaproteobacteria</taxon>
        <taxon>Chromatiales</taxon>
        <taxon>Ectothiorhodospiraceae</taxon>
        <taxon>Spiribacter</taxon>
    </lineage>
</organism>
<dbReference type="GO" id="GO:0015450">
    <property type="term" value="F:protein-transporting ATPase activity"/>
    <property type="evidence" value="ECO:0007669"/>
    <property type="project" value="UniProtKB-UniRule"/>
</dbReference>
<evidence type="ECO:0000256" key="6">
    <source>
        <dbReference type="ARBA" id="ARBA00022692"/>
    </source>
</evidence>
<dbReference type="PANTHER" id="PTHR34182:SF1">
    <property type="entry name" value="PROTEIN-EXPORT MEMBRANE PROTEIN SECG"/>
    <property type="match status" value="1"/>
</dbReference>
<evidence type="ECO:0000256" key="7">
    <source>
        <dbReference type="ARBA" id="ARBA00022927"/>
    </source>
</evidence>
<comment type="caution">
    <text evidence="11">Lacks conserved residue(s) required for the propagation of feature annotation.</text>
</comment>
<gene>
    <name evidence="13" type="primary">secG</name>
    <name evidence="13" type="ORF">FPL11_05050</name>
</gene>
<comment type="subcellular location">
    <subcellularLocation>
        <location evidence="1 11">Cell membrane</location>
        <topology evidence="1 11">Multi-pass membrane protein</topology>
    </subcellularLocation>
</comment>
<proteinExistence type="inferred from homology"/>
<evidence type="ECO:0000256" key="4">
    <source>
        <dbReference type="ARBA" id="ARBA00022448"/>
    </source>
</evidence>
<accession>A0A557RJW9</accession>
<dbReference type="GO" id="GO:0005886">
    <property type="term" value="C:plasma membrane"/>
    <property type="evidence" value="ECO:0007669"/>
    <property type="project" value="UniProtKB-SubCell"/>
</dbReference>
<keyword evidence="10 11" id="KW-0472">Membrane</keyword>
<dbReference type="EMBL" id="VMKP01000002">
    <property type="protein sequence ID" value="TVO65450.1"/>
    <property type="molecule type" value="Genomic_DNA"/>
</dbReference>
<sequence>MMYTIVLAIHLGLALVLIGVVLLQHGKGADAGAAFGSGASNTVFGARGSASFLGRLTGILGVGFFATSLTLAIMAGTFSSGGSVVDGSATDTPATESAPAPAADDAGNGEGSSAPAPAPD</sequence>
<dbReference type="PANTHER" id="PTHR34182">
    <property type="entry name" value="PROTEIN-EXPORT MEMBRANE PROTEIN SECG"/>
    <property type="match status" value="1"/>
</dbReference>
<protein>
    <recommendedName>
        <fullName evidence="3 11">Protein-export membrane protein SecG</fullName>
    </recommendedName>
</protein>
<keyword evidence="9 11" id="KW-0811">Translocation</keyword>
<dbReference type="GO" id="GO:0043952">
    <property type="term" value="P:protein transport by the Sec complex"/>
    <property type="evidence" value="ECO:0007669"/>
    <property type="project" value="TreeGrafter"/>
</dbReference>
<comment type="similarity">
    <text evidence="2 11">Belongs to the SecG family.</text>
</comment>
<evidence type="ECO:0000256" key="9">
    <source>
        <dbReference type="ARBA" id="ARBA00023010"/>
    </source>
</evidence>
<comment type="function">
    <text evidence="11">Involved in protein export. Participates in an early event of protein translocation.</text>
</comment>
<dbReference type="Pfam" id="PF03840">
    <property type="entry name" value="SecG"/>
    <property type="match status" value="1"/>
</dbReference>
<dbReference type="GO" id="GO:0009306">
    <property type="term" value="P:protein secretion"/>
    <property type="evidence" value="ECO:0007669"/>
    <property type="project" value="UniProtKB-UniRule"/>
</dbReference>
<keyword evidence="6 11" id="KW-0812">Transmembrane</keyword>
<reference evidence="13 14" key="1">
    <citation type="submission" date="2019-07" db="EMBL/GenBank/DDBJ databases">
        <title>Reclasification of Spiribacter aquaticus.</title>
        <authorList>
            <person name="Leon M.J."/>
            <person name="Sanchez-Porro C."/>
            <person name="Ventosa A."/>
        </authorList>
    </citation>
    <scope>NUCLEOTIDE SEQUENCE [LARGE SCALE GENOMIC DNA]</scope>
    <source>
        <strain evidence="13 14">SP30</strain>
    </source>
</reference>
<dbReference type="AlphaFoldDB" id="A0A557RJW9"/>
<dbReference type="InterPro" id="IPR004692">
    <property type="entry name" value="SecG"/>
</dbReference>
<evidence type="ECO:0000313" key="13">
    <source>
        <dbReference type="EMBL" id="TVO65450.1"/>
    </source>
</evidence>
<evidence type="ECO:0000256" key="3">
    <source>
        <dbReference type="ARBA" id="ARBA00017876"/>
    </source>
</evidence>
<dbReference type="NCBIfam" id="TIGR00810">
    <property type="entry name" value="secG"/>
    <property type="match status" value="1"/>
</dbReference>
<dbReference type="GO" id="GO:0065002">
    <property type="term" value="P:intracellular protein transmembrane transport"/>
    <property type="evidence" value="ECO:0007669"/>
    <property type="project" value="TreeGrafter"/>
</dbReference>
<keyword evidence="14" id="KW-1185">Reference proteome</keyword>
<keyword evidence="7 11" id="KW-0653">Protein transport</keyword>
<feature type="compositionally biased region" description="Low complexity" evidence="12">
    <location>
        <begin position="88"/>
        <end position="106"/>
    </location>
</feature>
<evidence type="ECO:0000256" key="12">
    <source>
        <dbReference type="SAM" id="MobiDB-lite"/>
    </source>
</evidence>
<evidence type="ECO:0000256" key="11">
    <source>
        <dbReference type="RuleBase" id="RU365087"/>
    </source>
</evidence>
<keyword evidence="8 11" id="KW-1133">Transmembrane helix</keyword>
<evidence type="ECO:0000256" key="10">
    <source>
        <dbReference type="ARBA" id="ARBA00023136"/>
    </source>
</evidence>
<dbReference type="Proteomes" id="UP000316688">
    <property type="component" value="Unassembled WGS sequence"/>
</dbReference>
<keyword evidence="4 11" id="KW-0813">Transport</keyword>
<keyword evidence="5 11" id="KW-1003">Cell membrane</keyword>
<feature type="transmembrane region" description="Helical" evidence="11">
    <location>
        <begin position="52"/>
        <end position="73"/>
    </location>
</feature>
<feature type="region of interest" description="Disordered" evidence="12">
    <location>
        <begin position="83"/>
        <end position="120"/>
    </location>
</feature>
<evidence type="ECO:0000256" key="1">
    <source>
        <dbReference type="ARBA" id="ARBA00004651"/>
    </source>
</evidence>